<organism evidence="1 2">
    <name type="scientific">Fluctibacter corallii</name>
    <dbReference type="NCBI Taxonomy" id="2984329"/>
    <lineage>
        <taxon>Bacteria</taxon>
        <taxon>Pseudomonadati</taxon>
        <taxon>Pseudomonadota</taxon>
        <taxon>Gammaproteobacteria</taxon>
        <taxon>Alteromonadales</taxon>
        <taxon>Alteromonadaceae</taxon>
        <taxon>Fluctibacter</taxon>
    </lineage>
</organism>
<dbReference type="Pfam" id="PF12065">
    <property type="entry name" value="DUF3545"/>
    <property type="match status" value="1"/>
</dbReference>
<accession>A0ABT3A4B4</accession>
<evidence type="ECO:0000313" key="2">
    <source>
        <dbReference type="Proteomes" id="UP001652504"/>
    </source>
</evidence>
<name>A0ABT3A4B4_9ALTE</name>
<dbReference type="Proteomes" id="UP001652504">
    <property type="component" value="Unassembled WGS sequence"/>
</dbReference>
<reference evidence="1 2" key="1">
    <citation type="submission" date="2022-10" db="EMBL/GenBank/DDBJ databases">
        <title>Aestuariibacter sp. AA17 isolated from Montipora capitata coral fragment.</title>
        <authorList>
            <person name="Emsley S.A."/>
            <person name="Pfannmuller K.M."/>
            <person name="Loughran R.M."/>
            <person name="Shlafstein M."/>
            <person name="Papke E."/>
            <person name="Saw J.H."/>
            <person name="Ushijima B."/>
            <person name="Videau P."/>
        </authorList>
    </citation>
    <scope>NUCLEOTIDE SEQUENCE [LARGE SCALE GENOMIC DNA]</scope>
    <source>
        <strain evidence="1 2">AA17</strain>
    </source>
</reference>
<protein>
    <submittedName>
        <fullName evidence="1">DUF3545 family protein</fullName>
    </submittedName>
</protein>
<dbReference type="InterPro" id="IPR021932">
    <property type="entry name" value="DUF3545"/>
</dbReference>
<sequence>MDKNEIMSMLDIEARPAKTKTKKRKWREIEAIQDRYRLQKELESMDLSLEAELDTLDI</sequence>
<proteinExistence type="predicted"/>
<comment type="caution">
    <text evidence="1">The sequence shown here is derived from an EMBL/GenBank/DDBJ whole genome shotgun (WGS) entry which is preliminary data.</text>
</comment>
<evidence type="ECO:0000313" key="1">
    <source>
        <dbReference type="EMBL" id="MCV2883511.1"/>
    </source>
</evidence>
<gene>
    <name evidence="1" type="ORF">OE749_02210</name>
</gene>
<dbReference type="RefSeq" id="WP_263710708.1">
    <property type="nucleotide sequence ID" value="NZ_JAOWKX010000001.1"/>
</dbReference>
<dbReference type="EMBL" id="JAOWKX010000001">
    <property type="protein sequence ID" value="MCV2883511.1"/>
    <property type="molecule type" value="Genomic_DNA"/>
</dbReference>
<keyword evidence="2" id="KW-1185">Reference proteome</keyword>